<keyword evidence="3" id="KW-1185">Reference proteome</keyword>
<comment type="caution">
    <text evidence="2">The sequence shown here is derived from an EMBL/GenBank/DDBJ whole genome shotgun (WGS) entry which is preliminary data.</text>
</comment>
<dbReference type="GeneID" id="35867436"/>
<evidence type="ECO:0000313" key="3">
    <source>
        <dbReference type="Proteomes" id="UP000235122"/>
    </source>
</evidence>
<evidence type="ECO:0000313" key="2">
    <source>
        <dbReference type="EMBL" id="PKY72048.1"/>
    </source>
</evidence>
<organism evidence="2 3">
    <name type="scientific">Winkia neuii</name>
    <dbReference type="NCBI Taxonomy" id="33007"/>
    <lineage>
        <taxon>Bacteria</taxon>
        <taxon>Bacillati</taxon>
        <taxon>Actinomycetota</taxon>
        <taxon>Actinomycetes</taxon>
        <taxon>Actinomycetales</taxon>
        <taxon>Actinomycetaceae</taxon>
        <taxon>Winkia</taxon>
    </lineage>
</organism>
<keyword evidence="1" id="KW-1133">Transmembrane helix</keyword>
<sequence>MGSFANRPAFALFCVAIGLFLLARLSQVYVNKILALVLGVAALVAALAGLAVAVFWKPPTDPDELWWSRRG</sequence>
<dbReference type="EMBL" id="PKKO01000004">
    <property type="protein sequence ID" value="PKY72048.1"/>
    <property type="molecule type" value="Genomic_DNA"/>
</dbReference>
<proteinExistence type="predicted"/>
<reference evidence="2 3" key="1">
    <citation type="submission" date="2017-12" db="EMBL/GenBank/DDBJ databases">
        <title>Phylogenetic diversity of female urinary microbiome.</title>
        <authorList>
            <person name="Thomas-White K."/>
            <person name="Wolfe A.J."/>
        </authorList>
    </citation>
    <scope>NUCLEOTIDE SEQUENCE [LARGE SCALE GENOMIC DNA]</scope>
    <source>
        <strain evidence="2 3">UMB0402</strain>
    </source>
</reference>
<evidence type="ECO:0000256" key="1">
    <source>
        <dbReference type="SAM" id="Phobius"/>
    </source>
</evidence>
<feature type="transmembrane region" description="Helical" evidence="1">
    <location>
        <begin position="33"/>
        <end position="56"/>
    </location>
</feature>
<gene>
    <name evidence="2" type="ORF">CYJ19_07500</name>
</gene>
<feature type="transmembrane region" description="Helical" evidence="1">
    <location>
        <begin position="6"/>
        <end position="26"/>
    </location>
</feature>
<name>A0A2I1ILP4_9ACTO</name>
<protein>
    <submittedName>
        <fullName evidence="2">Uncharacterized protein</fullName>
    </submittedName>
</protein>
<dbReference type="RefSeq" id="WP_024331325.1">
    <property type="nucleotide sequence ID" value="NZ_JASOXK010000003.1"/>
</dbReference>
<dbReference type="Proteomes" id="UP000235122">
    <property type="component" value="Unassembled WGS sequence"/>
</dbReference>
<keyword evidence="1" id="KW-0472">Membrane</keyword>
<dbReference type="AlphaFoldDB" id="A0A2I1ILP4"/>
<accession>A0A2I1ILP4</accession>
<keyword evidence="1" id="KW-0812">Transmembrane</keyword>
<dbReference type="STRING" id="33007.HMPREF3198_00465"/>